<protein>
    <recommendedName>
        <fullName evidence="6">MARVEL domain-containing protein</fullName>
    </recommendedName>
</protein>
<evidence type="ECO:0000256" key="4">
    <source>
        <dbReference type="ARBA" id="ARBA00023136"/>
    </source>
</evidence>
<gene>
    <name evidence="7" type="ORF">DM02DRAFT_647964</name>
</gene>
<dbReference type="AlphaFoldDB" id="A0A2V1EDI7"/>
<reference evidence="7 8" key="1">
    <citation type="journal article" date="2018" name="Sci. Rep.">
        <title>Comparative genomics provides insights into the lifestyle and reveals functional heterogeneity of dark septate endophytic fungi.</title>
        <authorList>
            <person name="Knapp D.G."/>
            <person name="Nemeth J.B."/>
            <person name="Barry K."/>
            <person name="Hainaut M."/>
            <person name="Henrissat B."/>
            <person name="Johnson J."/>
            <person name="Kuo A."/>
            <person name="Lim J.H.P."/>
            <person name="Lipzen A."/>
            <person name="Nolan M."/>
            <person name="Ohm R.A."/>
            <person name="Tamas L."/>
            <person name="Grigoriev I.V."/>
            <person name="Spatafora J.W."/>
            <person name="Nagy L.G."/>
            <person name="Kovacs G.M."/>
        </authorList>
    </citation>
    <scope>NUCLEOTIDE SEQUENCE [LARGE SCALE GENOMIC DNA]</scope>
    <source>
        <strain evidence="7 8">DSE2036</strain>
    </source>
</reference>
<organism evidence="7 8">
    <name type="scientific">Periconia macrospinosa</name>
    <dbReference type="NCBI Taxonomy" id="97972"/>
    <lineage>
        <taxon>Eukaryota</taxon>
        <taxon>Fungi</taxon>
        <taxon>Dikarya</taxon>
        <taxon>Ascomycota</taxon>
        <taxon>Pezizomycotina</taxon>
        <taxon>Dothideomycetes</taxon>
        <taxon>Pleosporomycetidae</taxon>
        <taxon>Pleosporales</taxon>
        <taxon>Massarineae</taxon>
        <taxon>Periconiaceae</taxon>
        <taxon>Periconia</taxon>
    </lineage>
</organism>
<evidence type="ECO:0000313" key="7">
    <source>
        <dbReference type="EMBL" id="PVI08627.1"/>
    </source>
</evidence>
<dbReference type="PANTHER" id="PTHR37451:SF1">
    <property type="entry name" value="MARVEL DOMAIN-CONTAINING PROTEIN"/>
    <property type="match status" value="1"/>
</dbReference>
<dbReference type="EMBL" id="KZ805300">
    <property type="protein sequence ID" value="PVI08627.1"/>
    <property type="molecule type" value="Genomic_DNA"/>
</dbReference>
<dbReference type="InterPro" id="IPR008253">
    <property type="entry name" value="Marvel"/>
</dbReference>
<evidence type="ECO:0000256" key="2">
    <source>
        <dbReference type="ARBA" id="ARBA00022692"/>
    </source>
</evidence>
<comment type="subcellular location">
    <subcellularLocation>
        <location evidence="1">Membrane</location>
        <topology evidence="1">Multi-pass membrane protein</topology>
    </subcellularLocation>
</comment>
<name>A0A2V1EDI7_9PLEO</name>
<accession>A0A2V1EDI7</accession>
<dbReference type="GO" id="GO:0016020">
    <property type="term" value="C:membrane"/>
    <property type="evidence" value="ECO:0007669"/>
    <property type="project" value="UniProtKB-SubCell"/>
</dbReference>
<keyword evidence="4 5" id="KW-0472">Membrane</keyword>
<dbReference type="OrthoDB" id="2117453at2759"/>
<evidence type="ECO:0000256" key="5">
    <source>
        <dbReference type="SAM" id="Phobius"/>
    </source>
</evidence>
<evidence type="ECO:0000256" key="1">
    <source>
        <dbReference type="ARBA" id="ARBA00004141"/>
    </source>
</evidence>
<evidence type="ECO:0000259" key="6">
    <source>
        <dbReference type="Pfam" id="PF01284"/>
    </source>
</evidence>
<keyword evidence="8" id="KW-1185">Reference proteome</keyword>
<feature type="transmembrane region" description="Helical" evidence="5">
    <location>
        <begin position="78"/>
        <end position="103"/>
    </location>
</feature>
<sequence>MAINWVLPVRGVQFVLSTTVLGMMAYVASWWSTHWRQMSPVEVNFMIFSPVWSLIALAALIVVPMKMPAVAEQTGPKIGLFVLELVTSLYWFGGFIALAVFLNDRICFGTVCTVAKAGTALSAVNWAAWAATLVATVIRTFFNKGSSPSKGSGVPKVEMHQGV</sequence>
<keyword evidence="2 5" id="KW-0812">Transmembrane</keyword>
<evidence type="ECO:0000313" key="8">
    <source>
        <dbReference type="Proteomes" id="UP000244855"/>
    </source>
</evidence>
<dbReference type="Pfam" id="PF01284">
    <property type="entry name" value="MARVEL"/>
    <property type="match status" value="1"/>
</dbReference>
<proteinExistence type="predicted"/>
<feature type="domain" description="MARVEL" evidence="6">
    <location>
        <begin position="8"/>
        <end position="134"/>
    </location>
</feature>
<keyword evidence="3 5" id="KW-1133">Transmembrane helix</keyword>
<dbReference type="Proteomes" id="UP000244855">
    <property type="component" value="Unassembled WGS sequence"/>
</dbReference>
<dbReference type="STRING" id="97972.A0A2V1EDI7"/>
<feature type="transmembrane region" description="Helical" evidence="5">
    <location>
        <begin position="12"/>
        <end position="31"/>
    </location>
</feature>
<feature type="transmembrane region" description="Helical" evidence="5">
    <location>
        <begin position="43"/>
        <end position="66"/>
    </location>
</feature>
<feature type="transmembrane region" description="Helical" evidence="5">
    <location>
        <begin position="123"/>
        <end position="142"/>
    </location>
</feature>
<dbReference type="PANTHER" id="PTHR37451">
    <property type="entry name" value="MARVEL DOMAIN"/>
    <property type="match status" value="1"/>
</dbReference>
<evidence type="ECO:0000256" key="3">
    <source>
        <dbReference type="ARBA" id="ARBA00022989"/>
    </source>
</evidence>